<accession>A0A183HIK6</accession>
<name>A0A183HIK6_9BILA</name>
<dbReference type="InterPro" id="IPR036034">
    <property type="entry name" value="PDZ_sf"/>
</dbReference>
<dbReference type="PROSITE" id="PS50106">
    <property type="entry name" value="PDZ"/>
    <property type="match status" value="1"/>
</dbReference>
<dbReference type="Gene3D" id="2.30.42.10">
    <property type="match status" value="1"/>
</dbReference>
<evidence type="ECO:0000313" key="4">
    <source>
        <dbReference type="WBParaSite" id="OFLC_0000731701-mRNA-1"/>
    </source>
</evidence>
<feature type="domain" description="PDZ" evidence="1">
    <location>
        <begin position="31"/>
        <end position="58"/>
    </location>
</feature>
<gene>
    <name evidence="2" type="ORF">OFLC_LOCUS7319</name>
</gene>
<proteinExistence type="predicted"/>
<dbReference type="SUPFAM" id="SSF50156">
    <property type="entry name" value="PDZ domain-like"/>
    <property type="match status" value="1"/>
</dbReference>
<dbReference type="CDD" id="cd00136">
    <property type="entry name" value="PDZ_canonical"/>
    <property type="match status" value="1"/>
</dbReference>
<organism evidence="4">
    <name type="scientific">Onchocerca flexuosa</name>
    <dbReference type="NCBI Taxonomy" id="387005"/>
    <lineage>
        <taxon>Eukaryota</taxon>
        <taxon>Metazoa</taxon>
        <taxon>Ecdysozoa</taxon>
        <taxon>Nematoda</taxon>
        <taxon>Chromadorea</taxon>
        <taxon>Rhabditida</taxon>
        <taxon>Spirurina</taxon>
        <taxon>Spiruromorpha</taxon>
        <taxon>Filarioidea</taxon>
        <taxon>Onchocercidae</taxon>
        <taxon>Onchocerca</taxon>
    </lineage>
</organism>
<keyword evidence="3" id="KW-1185">Reference proteome</keyword>
<dbReference type="Proteomes" id="UP000267606">
    <property type="component" value="Unassembled WGS sequence"/>
</dbReference>
<dbReference type="EMBL" id="UZAJ01007550">
    <property type="protein sequence ID" value="VDO50382.1"/>
    <property type="molecule type" value="Genomic_DNA"/>
</dbReference>
<protein>
    <submittedName>
        <fullName evidence="4">PDZ domain-containing protein</fullName>
    </submittedName>
</protein>
<reference evidence="4" key="1">
    <citation type="submission" date="2016-06" db="UniProtKB">
        <authorList>
            <consortium name="WormBaseParasite"/>
        </authorList>
    </citation>
    <scope>IDENTIFICATION</scope>
</reference>
<evidence type="ECO:0000313" key="2">
    <source>
        <dbReference type="EMBL" id="VDO50382.1"/>
    </source>
</evidence>
<reference evidence="2 3" key="2">
    <citation type="submission" date="2018-11" db="EMBL/GenBank/DDBJ databases">
        <authorList>
            <consortium name="Pathogen Informatics"/>
        </authorList>
    </citation>
    <scope>NUCLEOTIDE SEQUENCE [LARGE SCALE GENOMIC DNA]</scope>
</reference>
<evidence type="ECO:0000313" key="3">
    <source>
        <dbReference type="Proteomes" id="UP000267606"/>
    </source>
</evidence>
<sequence>MFYHIIQERLLHRYENSFAFDILHVFQSKILRKGDQILKVNGIDVRRLTCDQIAKILRLAVYNNGYALLQISRKKRCEEGKLSSVSKDENGNFRYCHPINDDLTTSNNDTTLSVSFSDMTGSSEPVIYAQVRNNSLNI</sequence>
<dbReference type="WBParaSite" id="OFLC_0000731701-mRNA-1">
    <property type="protein sequence ID" value="OFLC_0000731701-mRNA-1"/>
    <property type="gene ID" value="OFLC_0000731701"/>
</dbReference>
<evidence type="ECO:0000259" key="1">
    <source>
        <dbReference type="PROSITE" id="PS50106"/>
    </source>
</evidence>
<dbReference type="InterPro" id="IPR001478">
    <property type="entry name" value="PDZ"/>
</dbReference>
<dbReference type="AlphaFoldDB" id="A0A183HIK6"/>